<keyword evidence="1" id="KW-0175">Coiled coil</keyword>
<keyword evidence="3" id="KW-1185">Reference proteome</keyword>
<name>A0ABR8DWJ2_9NOSO</name>
<dbReference type="Proteomes" id="UP000623440">
    <property type="component" value="Unassembled WGS sequence"/>
</dbReference>
<organism evidence="2 3">
    <name type="scientific">Nostoc flagelliforme FACHB-838</name>
    <dbReference type="NCBI Taxonomy" id="2692904"/>
    <lineage>
        <taxon>Bacteria</taxon>
        <taxon>Bacillati</taxon>
        <taxon>Cyanobacteriota</taxon>
        <taxon>Cyanophyceae</taxon>
        <taxon>Nostocales</taxon>
        <taxon>Nostocaceae</taxon>
        <taxon>Nostoc</taxon>
    </lineage>
</organism>
<feature type="coiled-coil region" evidence="1">
    <location>
        <begin position="18"/>
        <end position="78"/>
    </location>
</feature>
<protein>
    <submittedName>
        <fullName evidence="2">Uncharacterized protein</fullName>
    </submittedName>
</protein>
<accession>A0ABR8DWJ2</accession>
<comment type="caution">
    <text evidence="2">The sequence shown here is derived from an EMBL/GenBank/DDBJ whole genome shotgun (WGS) entry which is preliminary data.</text>
</comment>
<gene>
    <name evidence="2" type="ORF">H6G97_31515</name>
</gene>
<evidence type="ECO:0000256" key="1">
    <source>
        <dbReference type="SAM" id="Coils"/>
    </source>
</evidence>
<sequence length="100" mass="12129">MGGTCTGAATGKALDFYCGRVEQRLIRLERERVEQETQERERLLKERIEKEKLAQERLEAEMAERRRIQREAAIEEERLWYEQHGKDYADYEYDEEEEEE</sequence>
<dbReference type="RefSeq" id="WP_190944380.1">
    <property type="nucleotide sequence ID" value="NZ_JACJSI010000117.1"/>
</dbReference>
<evidence type="ECO:0000313" key="2">
    <source>
        <dbReference type="EMBL" id="MBD2533837.1"/>
    </source>
</evidence>
<reference evidence="2 3" key="1">
    <citation type="journal article" date="2020" name="ISME J.">
        <title>Comparative genomics reveals insights into cyanobacterial evolution and habitat adaptation.</title>
        <authorList>
            <person name="Chen M.Y."/>
            <person name="Teng W.K."/>
            <person name="Zhao L."/>
            <person name="Hu C.X."/>
            <person name="Zhou Y.K."/>
            <person name="Han B.P."/>
            <person name="Song L.R."/>
            <person name="Shu W.S."/>
        </authorList>
    </citation>
    <scope>NUCLEOTIDE SEQUENCE [LARGE SCALE GENOMIC DNA]</scope>
    <source>
        <strain evidence="2 3">FACHB-838</strain>
    </source>
</reference>
<dbReference type="EMBL" id="JACJSI010000117">
    <property type="protein sequence ID" value="MBD2533837.1"/>
    <property type="molecule type" value="Genomic_DNA"/>
</dbReference>
<proteinExistence type="predicted"/>
<evidence type="ECO:0000313" key="3">
    <source>
        <dbReference type="Proteomes" id="UP000623440"/>
    </source>
</evidence>